<keyword evidence="3" id="KW-0238">DNA-binding</keyword>
<keyword evidence="2" id="KW-0805">Transcription regulation</keyword>
<organism evidence="6 7">
    <name type="scientific">Litoreibacter meonggei</name>
    <dbReference type="NCBI Taxonomy" id="1049199"/>
    <lineage>
        <taxon>Bacteria</taxon>
        <taxon>Pseudomonadati</taxon>
        <taxon>Pseudomonadota</taxon>
        <taxon>Alphaproteobacteria</taxon>
        <taxon>Rhodobacterales</taxon>
        <taxon>Roseobacteraceae</taxon>
        <taxon>Litoreibacter</taxon>
    </lineage>
</organism>
<dbReference type="SUPFAM" id="SSF47413">
    <property type="entry name" value="lambda repressor-like DNA-binding domains"/>
    <property type="match status" value="1"/>
</dbReference>
<evidence type="ECO:0000313" key="6">
    <source>
        <dbReference type="EMBL" id="RLJ51504.1"/>
    </source>
</evidence>
<dbReference type="PANTHER" id="PTHR30146">
    <property type="entry name" value="LACI-RELATED TRANSCRIPTIONAL REPRESSOR"/>
    <property type="match status" value="1"/>
</dbReference>
<dbReference type="InterPro" id="IPR000843">
    <property type="entry name" value="HTH_LacI"/>
</dbReference>
<proteinExistence type="predicted"/>
<dbReference type="PROSITE" id="PS50932">
    <property type="entry name" value="HTH_LACI_2"/>
    <property type="match status" value="1"/>
</dbReference>
<dbReference type="PANTHER" id="PTHR30146:SF95">
    <property type="entry name" value="RIBOSE OPERON REPRESSOR"/>
    <property type="match status" value="1"/>
</dbReference>
<keyword evidence="1" id="KW-0678">Repressor</keyword>
<dbReference type="SMART" id="SM00354">
    <property type="entry name" value="HTH_LACI"/>
    <property type="match status" value="1"/>
</dbReference>
<dbReference type="Gene3D" id="1.10.260.40">
    <property type="entry name" value="lambda repressor-like DNA-binding domains"/>
    <property type="match status" value="1"/>
</dbReference>
<evidence type="ECO:0000256" key="1">
    <source>
        <dbReference type="ARBA" id="ARBA00022491"/>
    </source>
</evidence>
<evidence type="ECO:0000259" key="5">
    <source>
        <dbReference type="PROSITE" id="PS50932"/>
    </source>
</evidence>
<dbReference type="AlphaFoldDB" id="A0A497WQ68"/>
<gene>
    <name evidence="6" type="ORF">BCF46_1717</name>
</gene>
<reference evidence="6 7" key="1">
    <citation type="submission" date="2018-10" db="EMBL/GenBank/DDBJ databases">
        <title>Genomic Encyclopedia of Archaeal and Bacterial Type Strains, Phase II (KMG-II): from individual species to whole genera.</title>
        <authorList>
            <person name="Goeker M."/>
        </authorList>
    </citation>
    <scope>NUCLEOTIDE SEQUENCE [LARGE SCALE GENOMIC DNA]</scope>
    <source>
        <strain evidence="6 7">DSM 29466</strain>
    </source>
</reference>
<dbReference type="InterPro" id="IPR046335">
    <property type="entry name" value="LacI/GalR-like_sensor"/>
</dbReference>
<dbReference type="RefSeq" id="WP_121023318.1">
    <property type="nucleotide sequence ID" value="NZ_RCCE01000003.1"/>
</dbReference>
<dbReference type="Pfam" id="PF00356">
    <property type="entry name" value="LacI"/>
    <property type="match status" value="1"/>
</dbReference>
<dbReference type="GO" id="GO:0003700">
    <property type="term" value="F:DNA-binding transcription factor activity"/>
    <property type="evidence" value="ECO:0007669"/>
    <property type="project" value="TreeGrafter"/>
</dbReference>
<dbReference type="Gene3D" id="3.40.50.2300">
    <property type="match status" value="2"/>
</dbReference>
<dbReference type="OrthoDB" id="8433438at2"/>
<dbReference type="CDD" id="cd06278">
    <property type="entry name" value="PBP1_LacI-like"/>
    <property type="match status" value="1"/>
</dbReference>
<comment type="caution">
    <text evidence="6">The sequence shown here is derived from an EMBL/GenBank/DDBJ whole genome shotgun (WGS) entry which is preliminary data.</text>
</comment>
<feature type="domain" description="HTH lacI-type" evidence="5">
    <location>
        <begin position="18"/>
        <end position="67"/>
    </location>
</feature>
<sequence length="340" mass="36635">MKNPTKVHNKGFVSALKVAELAGVSRSAVSRTFSDGGSVSPETRQKVIAAAKELGYHVNHLARGLLADRTNIVSLVIRSVSNPYQSRMMDEIIRVLQASGRVALVINADGVDDGAAQALTQSLNFRAEATIVLSGQPSYDLVDTCLANGQHVILLNRGERRDGADRISIDNEGAATEAVRLNKRAGCRRHVVVSSTSLTPSLAARELAYVAKAKAIGDEVEIVAVGPTSYATGAEAARRVFGRASTPDAAFCVTDILALGFMDTARQEFQLNIPNDLCVIGFDDIEQAQWTSYRLTTFRQPVTEIAEQIGRLLGDPPLGGVGREIALKTMPIWRNTVRPR</sequence>
<accession>A0A497WQ68</accession>
<dbReference type="Pfam" id="PF13377">
    <property type="entry name" value="Peripla_BP_3"/>
    <property type="match status" value="1"/>
</dbReference>
<evidence type="ECO:0000256" key="4">
    <source>
        <dbReference type="ARBA" id="ARBA00023163"/>
    </source>
</evidence>
<evidence type="ECO:0000256" key="3">
    <source>
        <dbReference type="ARBA" id="ARBA00023125"/>
    </source>
</evidence>
<keyword evidence="4" id="KW-0804">Transcription</keyword>
<name>A0A497WQ68_9RHOB</name>
<dbReference type="CDD" id="cd01392">
    <property type="entry name" value="HTH_LacI"/>
    <property type="match status" value="1"/>
</dbReference>
<evidence type="ECO:0000256" key="2">
    <source>
        <dbReference type="ARBA" id="ARBA00023015"/>
    </source>
</evidence>
<keyword evidence="7" id="KW-1185">Reference proteome</keyword>
<dbReference type="EMBL" id="RCCE01000003">
    <property type="protein sequence ID" value="RLJ51504.1"/>
    <property type="molecule type" value="Genomic_DNA"/>
</dbReference>
<dbReference type="Proteomes" id="UP000269157">
    <property type="component" value="Unassembled WGS sequence"/>
</dbReference>
<evidence type="ECO:0000313" key="7">
    <source>
        <dbReference type="Proteomes" id="UP000269157"/>
    </source>
</evidence>
<dbReference type="InterPro" id="IPR028082">
    <property type="entry name" value="Peripla_BP_I"/>
</dbReference>
<dbReference type="SUPFAM" id="SSF53822">
    <property type="entry name" value="Periplasmic binding protein-like I"/>
    <property type="match status" value="1"/>
</dbReference>
<protein>
    <submittedName>
        <fullName evidence="6">LacI family transcriptional regulator</fullName>
    </submittedName>
</protein>
<dbReference type="GO" id="GO:0000976">
    <property type="term" value="F:transcription cis-regulatory region binding"/>
    <property type="evidence" value="ECO:0007669"/>
    <property type="project" value="TreeGrafter"/>
</dbReference>
<dbReference type="InterPro" id="IPR010982">
    <property type="entry name" value="Lambda_DNA-bd_dom_sf"/>
</dbReference>